<feature type="domain" description="Polymerase nucleotidyl transferase" evidence="1">
    <location>
        <begin position="15"/>
        <end position="73"/>
    </location>
</feature>
<reference evidence="2 3" key="1">
    <citation type="journal article" date="2020" name="ISME J.">
        <title>Comparative genomics reveals insights into cyanobacterial evolution and habitat adaptation.</title>
        <authorList>
            <person name="Chen M.Y."/>
            <person name="Teng W.K."/>
            <person name="Zhao L."/>
            <person name="Hu C.X."/>
            <person name="Zhou Y.K."/>
            <person name="Han B.P."/>
            <person name="Song L.R."/>
            <person name="Shu W.S."/>
        </authorList>
    </citation>
    <scope>NUCLEOTIDE SEQUENCE [LARGE SCALE GENOMIC DNA]</scope>
    <source>
        <strain evidence="2 3">FACHB-1050</strain>
    </source>
</reference>
<accession>A0ABR8C7X3</accession>
<dbReference type="PANTHER" id="PTHR33933">
    <property type="entry name" value="NUCLEOTIDYLTRANSFERASE"/>
    <property type="match status" value="1"/>
</dbReference>
<dbReference type="InterPro" id="IPR002934">
    <property type="entry name" value="Polymerase_NTP_transf_dom"/>
</dbReference>
<keyword evidence="3" id="KW-1185">Reference proteome</keyword>
<dbReference type="RefSeq" id="WP_190576796.1">
    <property type="nucleotide sequence ID" value="NZ_CAWPQU010000045.1"/>
</dbReference>
<gene>
    <name evidence="2" type="ORF">H6G05_04825</name>
</gene>
<evidence type="ECO:0000313" key="2">
    <source>
        <dbReference type="EMBL" id="MBD2316170.1"/>
    </source>
</evidence>
<dbReference type="Proteomes" id="UP000618445">
    <property type="component" value="Unassembled WGS sequence"/>
</dbReference>
<dbReference type="Gene3D" id="3.30.460.10">
    <property type="entry name" value="Beta Polymerase, domain 2"/>
    <property type="match status" value="1"/>
</dbReference>
<proteinExistence type="predicted"/>
<dbReference type="SUPFAM" id="SSF81301">
    <property type="entry name" value="Nucleotidyltransferase"/>
    <property type="match status" value="1"/>
</dbReference>
<dbReference type="InterPro" id="IPR043519">
    <property type="entry name" value="NT_sf"/>
</dbReference>
<dbReference type="PANTHER" id="PTHR33933:SF1">
    <property type="entry name" value="PROTEIN ADENYLYLTRANSFERASE MNTA-RELATED"/>
    <property type="match status" value="1"/>
</dbReference>
<organism evidence="2 3">
    <name type="scientific">Phormidium tenue FACHB-1050</name>
    <dbReference type="NCBI Taxonomy" id="2692857"/>
    <lineage>
        <taxon>Bacteria</taxon>
        <taxon>Bacillati</taxon>
        <taxon>Cyanobacteriota</taxon>
        <taxon>Cyanophyceae</taxon>
        <taxon>Oscillatoriophycideae</taxon>
        <taxon>Oscillatoriales</taxon>
        <taxon>Oscillatoriaceae</taxon>
        <taxon>Phormidium</taxon>
    </lineage>
</organism>
<sequence length="111" mass="12527">MNQLTLAPKLDSLLTEFREELQHLYGSKFLQIVLYGSQARNQATTDSDIDVAVILKSPISPPTEIFHMGAIKSRLSLQYDELLSVIPISEEDFRNKSTPLLNNIRREGIAL</sequence>
<evidence type="ECO:0000313" key="3">
    <source>
        <dbReference type="Proteomes" id="UP000618445"/>
    </source>
</evidence>
<evidence type="ECO:0000259" key="1">
    <source>
        <dbReference type="Pfam" id="PF01909"/>
    </source>
</evidence>
<dbReference type="Pfam" id="PF01909">
    <property type="entry name" value="NTP_transf_2"/>
    <property type="match status" value="1"/>
</dbReference>
<dbReference type="CDD" id="cd05403">
    <property type="entry name" value="NT_KNTase_like"/>
    <property type="match status" value="1"/>
</dbReference>
<dbReference type="EMBL" id="JACJQY010000005">
    <property type="protein sequence ID" value="MBD2316170.1"/>
    <property type="molecule type" value="Genomic_DNA"/>
</dbReference>
<comment type="caution">
    <text evidence="2">The sequence shown here is derived from an EMBL/GenBank/DDBJ whole genome shotgun (WGS) entry which is preliminary data.</text>
</comment>
<protein>
    <submittedName>
        <fullName evidence="2">Nucleotidyltransferase domain-containing protein</fullName>
    </submittedName>
</protein>
<dbReference type="InterPro" id="IPR052548">
    <property type="entry name" value="Type_VII_TA_antitoxin"/>
</dbReference>
<name>A0ABR8C7X3_9CYAN</name>